<feature type="non-terminal residue" evidence="1">
    <location>
        <position position="1"/>
    </location>
</feature>
<protein>
    <submittedName>
        <fullName evidence="1">Uncharacterized protein</fullName>
    </submittedName>
</protein>
<accession>A0A0F9VUH1</accession>
<dbReference type="AlphaFoldDB" id="A0A0F9VUH1"/>
<evidence type="ECO:0000313" key="1">
    <source>
        <dbReference type="EMBL" id="KKN69378.1"/>
    </source>
</evidence>
<comment type="caution">
    <text evidence="1">The sequence shown here is derived from an EMBL/GenBank/DDBJ whole genome shotgun (WGS) entry which is preliminary data.</text>
</comment>
<reference evidence="1" key="1">
    <citation type="journal article" date="2015" name="Nature">
        <title>Complex archaea that bridge the gap between prokaryotes and eukaryotes.</title>
        <authorList>
            <person name="Spang A."/>
            <person name="Saw J.H."/>
            <person name="Jorgensen S.L."/>
            <person name="Zaremba-Niedzwiedzka K."/>
            <person name="Martijn J."/>
            <person name="Lind A.E."/>
            <person name="van Eijk R."/>
            <person name="Schleper C."/>
            <person name="Guy L."/>
            <person name="Ettema T.J."/>
        </authorList>
    </citation>
    <scope>NUCLEOTIDE SEQUENCE</scope>
</reference>
<sequence>VTRSQMIALIQMVIGQAEAAARADEGVKATALREALREYATNEMIMATGTLLTCMICSQNTWRETRGPIEHLDSCPLYELPEAPPVELSEEQERERMMDAKVIPDDRFPGISKGEGT</sequence>
<proteinExistence type="predicted"/>
<organism evidence="1">
    <name type="scientific">marine sediment metagenome</name>
    <dbReference type="NCBI Taxonomy" id="412755"/>
    <lineage>
        <taxon>unclassified sequences</taxon>
        <taxon>metagenomes</taxon>
        <taxon>ecological metagenomes</taxon>
    </lineage>
</organism>
<name>A0A0F9VUH1_9ZZZZ</name>
<dbReference type="EMBL" id="LAZR01000427">
    <property type="protein sequence ID" value="KKN69378.1"/>
    <property type="molecule type" value="Genomic_DNA"/>
</dbReference>
<gene>
    <name evidence="1" type="ORF">LCGC14_0441050</name>
</gene>